<gene>
    <name evidence="3" type="ORF">GG681_03360</name>
</gene>
<feature type="chain" id="PRO_5033055348" evidence="2">
    <location>
        <begin position="20"/>
        <end position="181"/>
    </location>
</feature>
<accession>A0A844AK85</accession>
<reference evidence="3 4" key="1">
    <citation type="submission" date="2019-10" db="EMBL/GenBank/DDBJ databases">
        <title>Epibacterium sp. nov., isolated from seawater.</title>
        <authorList>
            <person name="Zhang X."/>
            <person name="Li N."/>
        </authorList>
    </citation>
    <scope>NUCLEOTIDE SEQUENCE [LARGE SCALE GENOMIC DNA]</scope>
    <source>
        <strain evidence="3 4">SM1969</strain>
    </source>
</reference>
<dbReference type="AlphaFoldDB" id="A0A844AK85"/>
<protein>
    <submittedName>
        <fullName evidence="3">VPLPA-CTERM sorting domain-containing protein</fullName>
    </submittedName>
</protein>
<feature type="signal peptide" evidence="2">
    <location>
        <begin position="1"/>
        <end position="19"/>
    </location>
</feature>
<evidence type="ECO:0000256" key="2">
    <source>
        <dbReference type="SAM" id="SignalP"/>
    </source>
</evidence>
<dbReference type="EMBL" id="WIXK01000001">
    <property type="protein sequence ID" value="MQY41665.1"/>
    <property type="molecule type" value="Genomic_DNA"/>
</dbReference>
<feature type="transmembrane region" description="Helical" evidence="1">
    <location>
        <begin position="155"/>
        <end position="174"/>
    </location>
</feature>
<dbReference type="NCBIfam" id="TIGR03370">
    <property type="entry name" value="VPLPA-CTERM"/>
    <property type="match status" value="1"/>
</dbReference>
<organism evidence="3 4">
    <name type="scientific">Tritonibacter aquimaris</name>
    <dbReference type="NCBI Taxonomy" id="2663379"/>
    <lineage>
        <taxon>Bacteria</taxon>
        <taxon>Pseudomonadati</taxon>
        <taxon>Pseudomonadota</taxon>
        <taxon>Alphaproteobacteria</taxon>
        <taxon>Rhodobacterales</taxon>
        <taxon>Paracoccaceae</taxon>
        <taxon>Tritonibacter</taxon>
    </lineage>
</organism>
<dbReference type="Proteomes" id="UP000436694">
    <property type="component" value="Unassembled WGS sequence"/>
</dbReference>
<evidence type="ECO:0000313" key="3">
    <source>
        <dbReference type="EMBL" id="MQY41665.1"/>
    </source>
</evidence>
<keyword evidence="4" id="KW-1185">Reference proteome</keyword>
<keyword evidence="1" id="KW-0812">Transmembrane</keyword>
<sequence length="181" mass="18807">MKTIATAAFLFAAASAAQAATLNFGPGSTDVLGRGIDFNISVPPTTTTSDAVLSLTVRGDFNGFHEYLDITVDGLGLGRIFDGIEANDSFNFSNDHAHSDNSQSQTGSATIANASFANMISDGQLYLLFNPNDAVDYISHISGTITFDTASVAAVPLPASAGLLGLGVFGLGALRRRKQRS</sequence>
<dbReference type="RefSeq" id="WP_153545033.1">
    <property type="nucleotide sequence ID" value="NZ_WIXK01000001.1"/>
</dbReference>
<keyword evidence="1" id="KW-0472">Membrane</keyword>
<proteinExistence type="predicted"/>
<dbReference type="InterPro" id="IPR022472">
    <property type="entry name" value="VPLPA-CTERM"/>
</dbReference>
<name>A0A844AK85_9RHOB</name>
<keyword evidence="1" id="KW-1133">Transmembrane helix</keyword>
<keyword evidence="2" id="KW-0732">Signal</keyword>
<evidence type="ECO:0000313" key="4">
    <source>
        <dbReference type="Proteomes" id="UP000436694"/>
    </source>
</evidence>
<evidence type="ECO:0000256" key="1">
    <source>
        <dbReference type="SAM" id="Phobius"/>
    </source>
</evidence>
<comment type="caution">
    <text evidence="3">The sequence shown here is derived from an EMBL/GenBank/DDBJ whole genome shotgun (WGS) entry which is preliminary data.</text>
</comment>